<dbReference type="Pfam" id="PF01990">
    <property type="entry name" value="ATP-synt_F"/>
    <property type="match status" value="1"/>
</dbReference>
<dbReference type="RefSeq" id="WP_349215120.1">
    <property type="nucleotide sequence ID" value="NZ_JBBMFA010000063.1"/>
</dbReference>
<dbReference type="Proteomes" id="UP001477672">
    <property type="component" value="Unassembled WGS sequence"/>
</dbReference>
<sequence length="102" mass="11354">MKYFLISDNVDTLAGMRLVGVRGVVVHEPEEMNQALEKACADPEIGLVLITDKLVAKCADVVFAYKLNRKRPLIVEMPDRHSDTNPGDSIRRYISEAVGVKI</sequence>
<evidence type="ECO:0000313" key="5">
    <source>
        <dbReference type="Proteomes" id="UP001477672"/>
    </source>
</evidence>
<organism evidence="4 5">
    <name type="scientific">Ruthenibacterium intestinale</name>
    <dbReference type="NCBI Taxonomy" id="3133163"/>
    <lineage>
        <taxon>Bacteria</taxon>
        <taxon>Bacillati</taxon>
        <taxon>Bacillota</taxon>
        <taxon>Clostridia</taxon>
        <taxon>Eubacteriales</taxon>
        <taxon>Oscillospiraceae</taxon>
        <taxon>Ruthenibacterium</taxon>
    </lineage>
</organism>
<evidence type="ECO:0000256" key="3">
    <source>
        <dbReference type="ARBA" id="ARBA00023065"/>
    </source>
</evidence>
<keyword evidence="3" id="KW-0406">Ion transport</keyword>
<comment type="similarity">
    <text evidence="1">Belongs to the V-ATPase F subunit family.</text>
</comment>
<protein>
    <submittedName>
        <fullName evidence="4">V-type ATP synthase subunit F</fullName>
    </submittedName>
</protein>
<name>A0ABV1GCX3_9FIRM</name>
<evidence type="ECO:0000313" key="4">
    <source>
        <dbReference type="EMBL" id="MEQ2519686.1"/>
    </source>
</evidence>
<dbReference type="SUPFAM" id="SSF159468">
    <property type="entry name" value="AtpF-like"/>
    <property type="match status" value="1"/>
</dbReference>
<accession>A0ABV1GCX3</accession>
<dbReference type="EMBL" id="JBBMFA010000063">
    <property type="protein sequence ID" value="MEQ2519686.1"/>
    <property type="molecule type" value="Genomic_DNA"/>
</dbReference>
<keyword evidence="5" id="KW-1185">Reference proteome</keyword>
<reference evidence="4 5" key="1">
    <citation type="submission" date="2024-03" db="EMBL/GenBank/DDBJ databases">
        <title>Human intestinal bacterial collection.</title>
        <authorList>
            <person name="Pauvert C."/>
            <person name="Hitch T.C.A."/>
            <person name="Clavel T."/>
        </authorList>
    </citation>
    <scope>NUCLEOTIDE SEQUENCE [LARGE SCALE GENOMIC DNA]</scope>
    <source>
        <strain evidence="4 5">CLA-JM-H11</strain>
    </source>
</reference>
<proteinExistence type="inferred from homology"/>
<evidence type="ECO:0000256" key="2">
    <source>
        <dbReference type="ARBA" id="ARBA00022448"/>
    </source>
</evidence>
<dbReference type="InterPro" id="IPR036906">
    <property type="entry name" value="ATPase_V1_fsu_sf"/>
</dbReference>
<dbReference type="InterPro" id="IPR008218">
    <property type="entry name" value="ATPase_V1-cplx_f_g_su"/>
</dbReference>
<keyword evidence="2" id="KW-0813">Transport</keyword>
<gene>
    <name evidence="4" type="ORF">WMO24_04470</name>
</gene>
<dbReference type="Gene3D" id="3.40.50.10580">
    <property type="entry name" value="ATPase, V1 complex, subunit F"/>
    <property type="match status" value="1"/>
</dbReference>
<comment type="caution">
    <text evidence="4">The sequence shown here is derived from an EMBL/GenBank/DDBJ whole genome shotgun (WGS) entry which is preliminary data.</text>
</comment>
<evidence type="ECO:0000256" key="1">
    <source>
        <dbReference type="ARBA" id="ARBA00010148"/>
    </source>
</evidence>